<dbReference type="Proteomes" id="UP000597762">
    <property type="component" value="Unassembled WGS sequence"/>
</dbReference>
<dbReference type="EMBL" id="CAHIKZ030003364">
    <property type="protein sequence ID" value="CAE1299359.1"/>
    <property type="molecule type" value="Genomic_DNA"/>
</dbReference>
<proteinExistence type="predicted"/>
<gene>
    <name evidence="1" type="ORF">SPHA_53173</name>
</gene>
<name>A0A812DJZ3_ACAPH</name>
<sequence length="273" mass="31366">MASSSFRIERSEAKKRVLDLEKIVKDFERLLCERTERTKQSIDQLSMDCESKCLKVWQEFDAFIEEARLKAEELCDEMRRKTSEQQSKWRLSLQKKEDLLKEAGMWRNSLRHLLGTGNDDENVVCVLQSVGAKLSSQLHESFAPVEEGYLAVTFPEWCHQSLNQLKEEMVDFTVETSRNLELQTECSLQYLNLNIFSIVGSDEDGHVFVVDGDDGSIKEFAESGEVVDRYPFGDKGEKFFPSGICRLSEDILIICGPLCCPQVRPSPFSTRRR</sequence>
<comment type="caution">
    <text evidence="1">The sequence shown here is derived from an EMBL/GenBank/DDBJ whole genome shotgun (WGS) entry which is preliminary data.</text>
</comment>
<evidence type="ECO:0000313" key="1">
    <source>
        <dbReference type="EMBL" id="CAE1299359.1"/>
    </source>
</evidence>
<accession>A0A812DJZ3</accession>
<evidence type="ECO:0000313" key="2">
    <source>
        <dbReference type="Proteomes" id="UP000597762"/>
    </source>
</evidence>
<protein>
    <submittedName>
        <fullName evidence="1">Uncharacterized protein</fullName>
    </submittedName>
</protein>
<dbReference type="AlphaFoldDB" id="A0A812DJZ3"/>
<keyword evidence="2" id="KW-1185">Reference proteome</keyword>
<reference evidence="1" key="1">
    <citation type="submission" date="2021-01" db="EMBL/GenBank/DDBJ databases">
        <authorList>
            <person name="Li R."/>
            <person name="Bekaert M."/>
        </authorList>
    </citation>
    <scope>NUCLEOTIDE SEQUENCE</scope>
    <source>
        <strain evidence="1">Farmed</strain>
    </source>
</reference>
<organism evidence="1 2">
    <name type="scientific">Acanthosepion pharaonis</name>
    <name type="common">Pharaoh cuttlefish</name>
    <name type="synonym">Sepia pharaonis</name>
    <dbReference type="NCBI Taxonomy" id="158019"/>
    <lineage>
        <taxon>Eukaryota</taxon>
        <taxon>Metazoa</taxon>
        <taxon>Spiralia</taxon>
        <taxon>Lophotrochozoa</taxon>
        <taxon>Mollusca</taxon>
        <taxon>Cephalopoda</taxon>
        <taxon>Coleoidea</taxon>
        <taxon>Decapodiformes</taxon>
        <taxon>Sepiida</taxon>
        <taxon>Sepiina</taxon>
        <taxon>Sepiidae</taxon>
        <taxon>Acanthosepion</taxon>
    </lineage>
</organism>